<reference evidence="4 5" key="1">
    <citation type="journal article" date="2017" name="Nat. Commun.">
        <title>Genome assembly with in vitro proximity ligation data and whole-genome triplication in lettuce.</title>
        <authorList>
            <person name="Reyes-Chin-Wo S."/>
            <person name="Wang Z."/>
            <person name="Yang X."/>
            <person name="Kozik A."/>
            <person name="Arikit S."/>
            <person name="Song C."/>
            <person name="Xia L."/>
            <person name="Froenicke L."/>
            <person name="Lavelle D.O."/>
            <person name="Truco M.J."/>
            <person name="Xia R."/>
            <person name="Zhu S."/>
            <person name="Xu C."/>
            <person name="Xu H."/>
            <person name="Xu X."/>
            <person name="Cox K."/>
            <person name="Korf I."/>
            <person name="Meyers B.C."/>
            <person name="Michelmore R.W."/>
        </authorList>
    </citation>
    <scope>NUCLEOTIDE SEQUENCE [LARGE SCALE GENOMIC DNA]</scope>
    <source>
        <strain evidence="5">cv. Salinas</strain>
        <tissue evidence="4">Seedlings</tissue>
    </source>
</reference>
<sequence>MSGARRRSKSLWDNKEEAIPQSGKILDSSFHGDTSPKRSNSEANDVFMSDDFSHDPMQQQPNENIPYRGGNRDRSRSPPRSRVRDRDRNRDERQESYDSGDIRNDSISRASSHRSSKDFASGNSRRGSQGRFVHPESGFRDDRNKDSDGHGHRKDADYHRDGGNNNNNRNNSYDNNSVKPPCRFFMRGNCNRNRCKFSHDVPKSEDYVERSHDENNKSWNDPSWNQESQSRYEQDFTQNPITLNEAEKSHDMNGGPKLEEGKQPLEASRNGIPTENKEQEQFSQANEKQILASALELLYSLPNSGSSGAPVSDPIKAGILADSVEQGNQIPVESDVKEEETEKKKDGNLKNTNNSGKNEVQGKVEEGDEKAMRQFKIVLVEFVKEILKPTWKEGKMSREVYKTIVKKVVEKVSSSIQGVQIPRTQEKIDQYLAFSKSKITKLVEAYVGRHLKA</sequence>
<dbReference type="PANTHER" id="PTHR36886:SF8">
    <property type="entry name" value="ZINC FINGER CCCH DOMAIN-CONTAINING PROTEIN 38"/>
    <property type="match status" value="1"/>
</dbReference>
<name>A0A9R1V4G9_LACSA</name>
<evidence type="ECO:0000256" key="1">
    <source>
        <dbReference type="PROSITE-ProRule" id="PRU00723"/>
    </source>
</evidence>
<dbReference type="Pfam" id="PF00642">
    <property type="entry name" value="zf-CCCH"/>
    <property type="match status" value="1"/>
</dbReference>
<evidence type="ECO:0000256" key="2">
    <source>
        <dbReference type="SAM" id="MobiDB-lite"/>
    </source>
</evidence>
<evidence type="ECO:0000313" key="4">
    <source>
        <dbReference type="EMBL" id="KAJ0199426.1"/>
    </source>
</evidence>
<keyword evidence="1" id="KW-0863">Zinc-finger</keyword>
<dbReference type="InterPro" id="IPR057031">
    <property type="entry name" value="SFR19-like_C"/>
</dbReference>
<feature type="compositionally biased region" description="Basic and acidic residues" evidence="2">
    <location>
        <begin position="203"/>
        <end position="216"/>
    </location>
</feature>
<feature type="zinc finger region" description="C3H1-type" evidence="1">
    <location>
        <begin position="176"/>
        <end position="202"/>
    </location>
</feature>
<evidence type="ECO:0000313" key="5">
    <source>
        <dbReference type="Proteomes" id="UP000235145"/>
    </source>
</evidence>
<evidence type="ECO:0000259" key="3">
    <source>
        <dbReference type="PROSITE" id="PS50103"/>
    </source>
</evidence>
<dbReference type="Pfam" id="PF23030">
    <property type="entry name" value="SCAF11-like_C"/>
    <property type="match status" value="1"/>
</dbReference>
<dbReference type="InterPro" id="IPR000571">
    <property type="entry name" value="Znf_CCCH"/>
</dbReference>
<keyword evidence="1" id="KW-0862">Zinc</keyword>
<keyword evidence="1" id="KW-0479">Metal-binding</keyword>
<feature type="domain" description="C3H1-type" evidence="3">
    <location>
        <begin position="176"/>
        <end position="202"/>
    </location>
</feature>
<feature type="compositionally biased region" description="Basic and acidic residues" evidence="2">
    <location>
        <begin position="245"/>
        <end position="263"/>
    </location>
</feature>
<dbReference type="Gene3D" id="3.30.1370.210">
    <property type="match status" value="1"/>
</dbReference>
<dbReference type="SMART" id="SM00356">
    <property type="entry name" value="ZnF_C3H1"/>
    <property type="match status" value="1"/>
</dbReference>
<protein>
    <recommendedName>
        <fullName evidence="3">C3H1-type domain-containing protein</fullName>
    </recommendedName>
</protein>
<dbReference type="EMBL" id="NBSK02000006">
    <property type="protein sequence ID" value="KAJ0199426.1"/>
    <property type="molecule type" value="Genomic_DNA"/>
</dbReference>
<dbReference type="GO" id="GO:0008270">
    <property type="term" value="F:zinc ion binding"/>
    <property type="evidence" value="ECO:0007669"/>
    <property type="project" value="UniProtKB-KW"/>
</dbReference>
<dbReference type="InterPro" id="IPR052650">
    <property type="entry name" value="Zinc_finger_CCCH"/>
</dbReference>
<keyword evidence="5" id="KW-1185">Reference proteome</keyword>
<comment type="caution">
    <text evidence="4">The sequence shown here is derived from an EMBL/GenBank/DDBJ whole genome shotgun (WGS) entry which is preliminary data.</text>
</comment>
<feature type="region of interest" description="Disordered" evidence="2">
    <location>
        <begin position="203"/>
        <end position="270"/>
    </location>
</feature>
<feature type="compositionally biased region" description="Basic and acidic residues" evidence="2">
    <location>
        <begin position="70"/>
        <end position="106"/>
    </location>
</feature>
<accession>A0A9R1V4G9</accession>
<proteinExistence type="predicted"/>
<feature type="compositionally biased region" description="Low complexity" evidence="2">
    <location>
        <begin position="163"/>
        <end position="177"/>
    </location>
</feature>
<dbReference type="PROSITE" id="PS50103">
    <property type="entry name" value="ZF_C3H1"/>
    <property type="match status" value="1"/>
</dbReference>
<dbReference type="Proteomes" id="UP000235145">
    <property type="component" value="Unassembled WGS sequence"/>
</dbReference>
<feature type="region of interest" description="Disordered" evidence="2">
    <location>
        <begin position="326"/>
        <end position="364"/>
    </location>
</feature>
<organism evidence="4 5">
    <name type="scientific">Lactuca sativa</name>
    <name type="common">Garden lettuce</name>
    <dbReference type="NCBI Taxonomy" id="4236"/>
    <lineage>
        <taxon>Eukaryota</taxon>
        <taxon>Viridiplantae</taxon>
        <taxon>Streptophyta</taxon>
        <taxon>Embryophyta</taxon>
        <taxon>Tracheophyta</taxon>
        <taxon>Spermatophyta</taxon>
        <taxon>Magnoliopsida</taxon>
        <taxon>eudicotyledons</taxon>
        <taxon>Gunneridae</taxon>
        <taxon>Pentapetalae</taxon>
        <taxon>asterids</taxon>
        <taxon>campanulids</taxon>
        <taxon>Asterales</taxon>
        <taxon>Asteraceae</taxon>
        <taxon>Cichorioideae</taxon>
        <taxon>Cichorieae</taxon>
        <taxon>Lactucinae</taxon>
        <taxon>Lactuca</taxon>
    </lineage>
</organism>
<dbReference type="OrthoDB" id="411372at2759"/>
<feature type="compositionally biased region" description="Polar residues" evidence="2">
    <location>
        <begin position="349"/>
        <end position="358"/>
    </location>
</feature>
<feature type="region of interest" description="Disordered" evidence="2">
    <location>
        <begin position="1"/>
        <end position="179"/>
    </location>
</feature>
<dbReference type="AlphaFoldDB" id="A0A9R1V4G9"/>
<feature type="compositionally biased region" description="Polar residues" evidence="2">
    <location>
        <begin position="217"/>
        <end position="242"/>
    </location>
</feature>
<gene>
    <name evidence="4" type="ORF">LSAT_V11C600335380</name>
</gene>
<dbReference type="PANTHER" id="PTHR36886">
    <property type="entry name" value="PROTEIN FRIGIDA-ESSENTIAL 1"/>
    <property type="match status" value="1"/>
</dbReference>
<feature type="compositionally biased region" description="Basic and acidic residues" evidence="2">
    <location>
        <begin position="133"/>
        <end position="162"/>
    </location>
</feature>